<feature type="compositionally biased region" description="Pro residues" evidence="2">
    <location>
        <begin position="566"/>
        <end position="576"/>
    </location>
</feature>
<evidence type="ECO:0000313" key="3">
    <source>
        <dbReference type="EMBL" id="AFZ79178.1"/>
    </source>
</evidence>
<name>L0AVA2_THEEQ</name>
<feature type="compositionally biased region" description="Basic and acidic residues" evidence="2">
    <location>
        <begin position="384"/>
        <end position="406"/>
    </location>
</feature>
<evidence type="ECO:0000256" key="1">
    <source>
        <dbReference type="SAM" id="Coils"/>
    </source>
</evidence>
<feature type="compositionally biased region" description="Basic and acidic residues" evidence="2">
    <location>
        <begin position="535"/>
        <end position="559"/>
    </location>
</feature>
<feature type="coiled-coil region" evidence="1">
    <location>
        <begin position="70"/>
        <end position="111"/>
    </location>
</feature>
<gene>
    <name evidence="3" type="ORF">BEWA_020240</name>
</gene>
<protein>
    <submittedName>
        <fullName evidence="3">Uncharacterized protein</fullName>
    </submittedName>
</protein>
<dbReference type="AlphaFoldDB" id="L0AVA2"/>
<evidence type="ECO:0000313" key="4">
    <source>
        <dbReference type="Proteomes" id="UP000031512"/>
    </source>
</evidence>
<feature type="compositionally biased region" description="Basic and acidic residues" evidence="2">
    <location>
        <begin position="482"/>
        <end position="496"/>
    </location>
</feature>
<dbReference type="KEGG" id="beq:BEWA_020240"/>
<keyword evidence="1" id="KW-0175">Coiled coil</keyword>
<dbReference type="GeneID" id="15807195"/>
<dbReference type="eggNOG" id="ENOG502S2AY">
    <property type="taxonomic scope" value="Eukaryota"/>
</dbReference>
<dbReference type="OrthoDB" id="361911at2759"/>
<proteinExistence type="predicted"/>
<dbReference type="RefSeq" id="XP_004828844.1">
    <property type="nucleotide sequence ID" value="XM_004828787.1"/>
</dbReference>
<dbReference type="VEuPathDB" id="PiroplasmaDB:BEWA_020240"/>
<organism evidence="3 4">
    <name type="scientific">Theileria equi strain WA</name>
    <dbReference type="NCBI Taxonomy" id="1537102"/>
    <lineage>
        <taxon>Eukaryota</taxon>
        <taxon>Sar</taxon>
        <taxon>Alveolata</taxon>
        <taxon>Apicomplexa</taxon>
        <taxon>Aconoidasida</taxon>
        <taxon>Piroplasmida</taxon>
        <taxon>Theileriidae</taxon>
        <taxon>Theileria</taxon>
    </lineage>
</organism>
<dbReference type="Proteomes" id="UP000031512">
    <property type="component" value="Chromosome 1"/>
</dbReference>
<reference evidence="3 4" key="1">
    <citation type="journal article" date="2012" name="BMC Genomics">
        <title>Comparative genomic analysis and phylogenetic position of Theileria equi.</title>
        <authorList>
            <person name="Kappmeyer L.S."/>
            <person name="Thiagarajan M."/>
            <person name="Herndon D.R."/>
            <person name="Ramsay J.D."/>
            <person name="Caler E."/>
            <person name="Djikeng A."/>
            <person name="Gillespie J.J."/>
            <person name="Lau A.O."/>
            <person name="Roalson E.H."/>
            <person name="Silva J.C."/>
            <person name="Silva M.G."/>
            <person name="Suarez C.E."/>
            <person name="Ueti M.W."/>
            <person name="Nene V.M."/>
            <person name="Mealey R.H."/>
            <person name="Knowles D.P."/>
            <person name="Brayton K.A."/>
        </authorList>
    </citation>
    <scope>NUCLEOTIDE SEQUENCE [LARGE SCALE GENOMIC DNA]</scope>
    <source>
        <strain evidence="3 4">WA</strain>
    </source>
</reference>
<feature type="region of interest" description="Disordered" evidence="2">
    <location>
        <begin position="368"/>
        <end position="603"/>
    </location>
</feature>
<dbReference type="STRING" id="1537102.L0AVA2"/>
<evidence type="ECO:0000256" key="2">
    <source>
        <dbReference type="SAM" id="MobiDB-lite"/>
    </source>
</evidence>
<dbReference type="EMBL" id="CP001669">
    <property type="protein sequence ID" value="AFZ79178.1"/>
    <property type="molecule type" value="Genomic_DNA"/>
</dbReference>
<keyword evidence="4" id="KW-1185">Reference proteome</keyword>
<sequence>MMSDITTSNPWQQLSAKANKMSLPTRATVTRDGVYGRKRPDPEIIEHMLDDLESKMRNYFLLYNREREFRQQAEKDAYRLEQEIVNYQQKLDESNHKLHCLENKIKSMIDQPLKLKETIEKIDILYTQMDTLVQAFVGIGSCAVIQGYSRVAFIKLCLEYLFPCRELDIRLNTLYNALYSVLLQYDGMEITANEVMKPISMEQNNAVLKPPQLQGIALKVHRVMLKCDLPTPEPTSYGCLFRYDNEPKSLIDTNKSRLAVTNVKPLDNASKVYEFNSTIEIAALPPKIPNVIPKLMVDIYSDGNFIGTADANIISDKTLKPGEPWNILDSNGVYCGDVVVTVLPIPCQARLPATNFANKQDELMKVATEHTQKETPRTQVVITPRKEEPKDEPKKSEPVKQFEPKKNANFRKPLLFNGKATVAKPAPPPKKEQDPASPKPSNSMVTKLAKMFGKKMPEEAEQNVEAKISKEEVKADPPAPVEESHATIEENKKPQDEPSEAVDNSEDKPSEQENVVIPRNSIKDMIIKKLTRKFTAREKTEEPVLPKENAEEPKEEPKAKALPAVPKVPKPLLAPPKPKDQPAVPKTKAPEVKKAPSQPMIPAPKVIPKAQVEVSPPKVDAPVSAKLPTKPLVPIVIAPKLLKKPSPPKKL</sequence>
<accession>L0AVA2</accession>